<feature type="transmembrane region" description="Helical" evidence="1">
    <location>
        <begin position="7"/>
        <end position="29"/>
    </location>
</feature>
<protein>
    <recommendedName>
        <fullName evidence="4">Glycosyltransferase RgtA/B/C/D-like domain-containing protein</fullName>
    </recommendedName>
</protein>
<feature type="transmembrane region" description="Helical" evidence="1">
    <location>
        <begin position="405"/>
        <end position="427"/>
    </location>
</feature>
<proteinExistence type="predicted"/>
<feature type="transmembrane region" description="Helical" evidence="1">
    <location>
        <begin position="131"/>
        <end position="148"/>
    </location>
</feature>
<feature type="transmembrane region" description="Helical" evidence="1">
    <location>
        <begin position="175"/>
        <end position="191"/>
    </location>
</feature>
<name>A0A1Y2JZP8_9PROT</name>
<feature type="transmembrane region" description="Helical" evidence="1">
    <location>
        <begin position="203"/>
        <end position="222"/>
    </location>
</feature>
<reference evidence="2 3" key="1">
    <citation type="journal article" date="2016" name="BMC Genomics">
        <title>Combined genomic and structural analyses of a cultured magnetotactic bacterium reveals its niche adaptation to a dynamic environment.</title>
        <authorList>
            <person name="Araujo A.C."/>
            <person name="Morillo V."/>
            <person name="Cypriano J."/>
            <person name="Teixeira L.C."/>
            <person name="Leao P."/>
            <person name="Lyra S."/>
            <person name="Almeida L.G."/>
            <person name="Bazylinski D.A."/>
            <person name="Vasconcellos A.T."/>
            <person name="Abreu F."/>
            <person name="Lins U."/>
        </authorList>
    </citation>
    <scope>NUCLEOTIDE SEQUENCE [LARGE SCALE GENOMIC DNA]</scope>
    <source>
        <strain evidence="2 3">IT-1</strain>
    </source>
</reference>
<keyword evidence="1" id="KW-0472">Membrane</keyword>
<feature type="transmembrane region" description="Helical" evidence="1">
    <location>
        <begin position="439"/>
        <end position="458"/>
    </location>
</feature>
<evidence type="ECO:0000256" key="1">
    <source>
        <dbReference type="SAM" id="Phobius"/>
    </source>
</evidence>
<keyword evidence="1" id="KW-1133">Transmembrane helix</keyword>
<sequence length="464" mass="52559">MHVRLPSILLFVQLPLIVLGLWLFAPYGFSVQEAPDSLGYRQYPLWDPVRALSDFRSFGYPLFLTLIQKSLGNLNILPWLQIAAHLLACVLFWGALRAVEMTPWRRLLLTLPLLYGPLFLHFYPFVLTETLTFTALITVIAALLWTLGRPRSWLAWIALGLATFAAYQIRPAALFVVPFSLVGFALWRWILAPSQEVSWKLWLQRWALCVLAPLLLFVGARWALVGHVGLVSFTGVQLSGVALPMLRADDIPQMPTELQSLAQALFERGQKDQLQFHCAIPDAGPVCPSEHFRQERKPLVNPIGADGQMDFDLWERTIPVWNFRVGYHGALLFLKDRLKVDGALSKLSLAIFQHHPDLYGQWVMGQTQRALGFLFKSWPLLIALIAGIGLWMIAQVKNACGDPPYAVRLLLFWSLLASALFLLGLLLNVLVTFAIPRYVHLYAALLPMPFLLLAHDAWRRLFIK</sequence>
<feature type="transmembrane region" description="Helical" evidence="1">
    <location>
        <begin position="76"/>
        <end position="95"/>
    </location>
</feature>
<evidence type="ECO:0000313" key="3">
    <source>
        <dbReference type="Proteomes" id="UP000194003"/>
    </source>
</evidence>
<gene>
    <name evidence="2" type="ORF">MAIT1_00883</name>
</gene>
<organism evidence="2 3">
    <name type="scientific">Magnetofaba australis IT-1</name>
    <dbReference type="NCBI Taxonomy" id="1434232"/>
    <lineage>
        <taxon>Bacteria</taxon>
        <taxon>Pseudomonadati</taxon>
        <taxon>Pseudomonadota</taxon>
        <taxon>Magnetococcia</taxon>
        <taxon>Magnetococcales</taxon>
        <taxon>Magnetococcaceae</taxon>
        <taxon>Magnetofaba</taxon>
    </lineage>
</organism>
<dbReference type="STRING" id="1434232.MAIT1_00883"/>
<evidence type="ECO:0008006" key="4">
    <source>
        <dbReference type="Google" id="ProtNLM"/>
    </source>
</evidence>
<dbReference type="Proteomes" id="UP000194003">
    <property type="component" value="Unassembled WGS sequence"/>
</dbReference>
<feature type="transmembrane region" description="Helical" evidence="1">
    <location>
        <begin position="107"/>
        <end position="125"/>
    </location>
</feature>
<accession>A0A1Y2JZP8</accession>
<dbReference type="AlphaFoldDB" id="A0A1Y2JZP8"/>
<feature type="transmembrane region" description="Helical" evidence="1">
    <location>
        <begin position="373"/>
        <end position="393"/>
    </location>
</feature>
<dbReference type="RefSeq" id="WP_085447007.1">
    <property type="nucleotide sequence ID" value="NZ_LVJN01000021.1"/>
</dbReference>
<keyword evidence="1" id="KW-0812">Transmembrane</keyword>
<evidence type="ECO:0000313" key="2">
    <source>
        <dbReference type="EMBL" id="OSM00378.1"/>
    </source>
</evidence>
<keyword evidence="3" id="KW-1185">Reference proteome</keyword>
<dbReference type="EMBL" id="LVJN01000021">
    <property type="protein sequence ID" value="OSM00378.1"/>
    <property type="molecule type" value="Genomic_DNA"/>
</dbReference>
<comment type="caution">
    <text evidence="2">The sequence shown here is derived from an EMBL/GenBank/DDBJ whole genome shotgun (WGS) entry which is preliminary data.</text>
</comment>